<sequence>MNEQNGCHINSSKINNRTQTIDSVFSSQHVLQFFRRDALIVVITLSFDKFGNSDGEILRTVRPIKYKRPANYSNSISRFNMKFLAVVFVCIAVVSAVKPRFSSKFQRQVVPHTIYGPPPQEYGPPSQEYGPPEQETTTAGQEEVTTTEMPTTTEAESELVNSTARPSRLTQGGERGVYYIYHPTGQLQKVIYSTKKDPRNRAYTAQVKYEDVEPIKAPIFTYDPKTLILSRLQP</sequence>
<proteinExistence type="predicted"/>
<evidence type="ECO:0000313" key="3">
    <source>
        <dbReference type="EMBL" id="KAJ3665643.1"/>
    </source>
</evidence>
<evidence type="ECO:0000256" key="2">
    <source>
        <dbReference type="SAM" id="Phobius"/>
    </source>
</evidence>
<dbReference type="Proteomes" id="UP001168821">
    <property type="component" value="Unassembled WGS sequence"/>
</dbReference>
<keyword evidence="4" id="KW-1185">Reference proteome</keyword>
<gene>
    <name evidence="3" type="ORF">Zmor_001131</name>
</gene>
<evidence type="ECO:0008006" key="5">
    <source>
        <dbReference type="Google" id="ProtNLM"/>
    </source>
</evidence>
<keyword evidence="2" id="KW-0472">Membrane</keyword>
<protein>
    <recommendedName>
        <fullName evidence="5">DUF4794 domain-containing protein</fullName>
    </recommendedName>
</protein>
<feature type="region of interest" description="Disordered" evidence="1">
    <location>
        <begin position="112"/>
        <end position="170"/>
    </location>
</feature>
<feature type="transmembrane region" description="Helical" evidence="2">
    <location>
        <begin position="79"/>
        <end position="97"/>
    </location>
</feature>
<reference evidence="3" key="1">
    <citation type="journal article" date="2023" name="G3 (Bethesda)">
        <title>Whole genome assemblies of Zophobas morio and Tenebrio molitor.</title>
        <authorList>
            <person name="Kaur S."/>
            <person name="Stinson S.A."/>
            <person name="diCenzo G.C."/>
        </authorList>
    </citation>
    <scope>NUCLEOTIDE SEQUENCE</scope>
    <source>
        <strain evidence="3">QUZm001</strain>
    </source>
</reference>
<dbReference type="AlphaFoldDB" id="A0AA38J1F3"/>
<accession>A0AA38J1F3</accession>
<organism evidence="3 4">
    <name type="scientific">Zophobas morio</name>
    <dbReference type="NCBI Taxonomy" id="2755281"/>
    <lineage>
        <taxon>Eukaryota</taxon>
        <taxon>Metazoa</taxon>
        <taxon>Ecdysozoa</taxon>
        <taxon>Arthropoda</taxon>
        <taxon>Hexapoda</taxon>
        <taxon>Insecta</taxon>
        <taxon>Pterygota</taxon>
        <taxon>Neoptera</taxon>
        <taxon>Endopterygota</taxon>
        <taxon>Coleoptera</taxon>
        <taxon>Polyphaga</taxon>
        <taxon>Cucujiformia</taxon>
        <taxon>Tenebrionidae</taxon>
        <taxon>Zophobas</taxon>
    </lineage>
</organism>
<keyword evidence="2" id="KW-1133">Transmembrane helix</keyword>
<keyword evidence="2" id="KW-0812">Transmembrane</keyword>
<comment type="caution">
    <text evidence="3">The sequence shown here is derived from an EMBL/GenBank/DDBJ whole genome shotgun (WGS) entry which is preliminary data.</text>
</comment>
<feature type="compositionally biased region" description="Polar residues" evidence="1">
    <location>
        <begin position="159"/>
        <end position="170"/>
    </location>
</feature>
<dbReference type="EMBL" id="JALNTZ010000001">
    <property type="protein sequence ID" value="KAJ3665643.1"/>
    <property type="molecule type" value="Genomic_DNA"/>
</dbReference>
<evidence type="ECO:0000313" key="4">
    <source>
        <dbReference type="Proteomes" id="UP001168821"/>
    </source>
</evidence>
<name>A0AA38J1F3_9CUCU</name>
<feature type="compositionally biased region" description="Low complexity" evidence="1">
    <location>
        <begin position="133"/>
        <end position="154"/>
    </location>
</feature>
<evidence type="ECO:0000256" key="1">
    <source>
        <dbReference type="SAM" id="MobiDB-lite"/>
    </source>
</evidence>